<dbReference type="InterPro" id="IPR032710">
    <property type="entry name" value="NTF2-like_dom_sf"/>
</dbReference>
<evidence type="ECO:0000256" key="2">
    <source>
        <dbReference type="ARBA" id="ARBA00026247"/>
    </source>
</evidence>
<evidence type="ECO:0000313" key="5">
    <source>
        <dbReference type="EMBL" id="PAV23318.1"/>
    </source>
</evidence>
<keyword evidence="3" id="KW-0653">Protein transport</keyword>
<dbReference type="GO" id="GO:0051028">
    <property type="term" value="P:mRNA transport"/>
    <property type="evidence" value="ECO:0007669"/>
    <property type="project" value="UniProtKB-UniRule"/>
</dbReference>
<proteinExistence type="predicted"/>
<sequence>MADFNYNAIAQQFTQFYYSTFDTDRAQLAPLYRPDSMLTFEGAQHLGAQGIVSKLEELPFQKVVHQVTTMDVQPSSPTVRSMLVSVSGLLKVDDGEHPLQFSQIFHLVPDGDSYYVFNDIFRLNLG</sequence>
<feature type="domain" description="NTF2" evidence="4">
    <location>
        <begin position="9"/>
        <end position="123"/>
    </location>
</feature>
<dbReference type="SUPFAM" id="SSF54427">
    <property type="entry name" value="NTF2-like"/>
    <property type="match status" value="1"/>
</dbReference>
<comment type="caution">
    <text evidence="5">The sequence shown here is derived from an EMBL/GenBank/DDBJ whole genome shotgun (WGS) entry which is preliminary data.</text>
</comment>
<dbReference type="OrthoDB" id="6507044at2759"/>
<evidence type="ECO:0000256" key="3">
    <source>
        <dbReference type="RuleBase" id="RU369002"/>
    </source>
</evidence>
<dbReference type="Pfam" id="PF02136">
    <property type="entry name" value="NTF2"/>
    <property type="match status" value="1"/>
</dbReference>
<keyword evidence="1 3" id="KW-0963">Cytoplasm</keyword>
<dbReference type="InParanoid" id="A0A286UUR2"/>
<dbReference type="AlphaFoldDB" id="A0A286UUR2"/>
<dbReference type="GO" id="GO:0006606">
    <property type="term" value="P:protein import into nucleus"/>
    <property type="evidence" value="ECO:0007669"/>
    <property type="project" value="UniProtKB-ARBA"/>
</dbReference>
<keyword evidence="3" id="KW-0813">Transport</keyword>
<comment type="function">
    <text evidence="3">Has a role in nuclear-cytoplasmic transport of proteins and mRNAs.</text>
</comment>
<dbReference type="Gene3D" id="3.10.450.50">
    <property type="match status" value="1"/>
</dbReference>
<protein>
    <recommendedName>
        <fullName evidence="2 3">Nuclear transport factor 2</fullName>
        <shortName evidence="3">NTF-2</shortName>
    </recommendedName>
</protein>
<dbReference type="FunFam" id="3.10.450.50:FF:000005">
    <property type="entry name" value="Nuclear transport factor 2"/>
    <property type="match status" value="1"/>
</dbReference>
<gene>
    <name evidence="5" type="ORF">PNOK_0038600</name>
</gene>
<dbReference type="FunCoup" id="A0A286UUR2">
    <property type="interactions" value="632"/>
</dbReference>
<dbReference type="GO" id="GO:0005737">
    <property type="term" value="C:cytoplasm"/>
    <property type="evidence" value="ECO:0007669"/>
    <property type="project" value="UniProtKB-SubCell"/>
</dbReference>
<evidence type="ECO:0000313" key="6">
    <source>
        <dbReference type="Proteomes" id="UP000217199"/>
    </source>
</evidence>
<reference evidence="5 6" key="1">
    <citation type="journal article" date="2017" name="Mol. Ecol.">
        <title>Comparative and population genomic landscape of Phellinus noxius: A hypervariable fungus causing root rot in trees.</title>
        <authorList>
            <person name="Chung C.L."/>
            <person name="Lee T.J."/>
            <person name="Akiba M."/>
            <person name="Lee H.H."/>
            <person name="Kuo T.H."/>
            <person name="Liu D."/>
            <person name="Ke H.M."/>
            <person name="Yokoi T."/>
            <person name="Roa M.B."/>
            <person name="Lu M.J."/>
            <person name="Chang Y.Y."/>
            <person name="Ann P.J."/>
            <person name="Tsai J.N."/>
            <person name="Chen C.Y."/>
            <person name="Tzean S.S."/>
            <person name="Ota Y."/>
            <person name="Hattori T."/>
            <person name="Sahashi N."/>
            <person name="Liou R.F."/>
            <person name="Kikuchi T."/>
            <person name="Tsai I.J."/>
        </authorList>
    </citation>
    <scope>NUCLEOTIDE SEQUENCE [LARGE SCALE GENOMIC DNA]</scope>
    <source>
        <strain evidence="5 6">FFPRI411160</strain>
    </source>
</reference>
<dbReference type="Proteomes" id="UP000217199">
    <property type="component" value="Unassembled WGS sequence"/>
</dbReference>
<dbReference type="InterPro" id="IPR002075">
    <property type="entry name" value="NTF2_dom"/>
</dbReference>
<comment type="subcellular location">
    <subcellularLocation>
        <location evidence="3">Cytoplasm</location>
    </subcellularLocation>
    <subcellularLocation>
        <location evidence="3">Nucleus</location>
    </subcellularLocation>
</comment>
<evidence type="ECO:0000256" key="1">
    <source>
        <dbReference type="ARBA" id="ARBA00022490"/>
    </source>
</evidence>
<accession>A0A286UUR2</accession>
<evidence type="ECO:0000259" key="4">
    <source>
        <dbReference type="PROSITE" id="PS50177"/>
    </source>
</evidence>
<dbReference type="InterPro" id="IPR045875">
    <property type="entry name" value="NTF2"/>
</dbReference>
<dbReference type="STRING" id="2282107.A0A286UUR2"/>
<name>A0A286UUR2_9AGAM</name>
<organism evidence="5 6">
    <name type="scientific">Pyrrhoderma noxium</name>
    <dbReference type="NCBI Taxonomy" id="2282107"/>
    <lineage>
        <taxon>Eukaryota</taxon>
        <taxon>Fungi</taxon>
        <taxon>Dikarya</taxon>
        <taxon>Basidiomycota</taxon>
        <taxon>Agaricomycotina</taxon>
        <taxon>Agaricomycetes</taxon>
        <taxon>Hymenochaetales</taxon>
        <taxon>Hymenochaetaceae</taxon>
        <taxon>Pyrrhoderma</taxon>
    </lineage>
</organism>
<dbReference type="CDD" id="cd00780">
    <property type="entry name" value="NTF2"/>
    <property type="match status" value="1"/>
</dbReference>
<dbReference type="PANTHER" id="PTHR12612">
    <property type="entry name" value="NUCLEAR TRANSPORT FACTOR 2"/>
    <property type="match status" value="1"/>
</dbReference>
<dbReference type="PROSITE" id="PS50177">
    <property type="entry name" value="NTF2_DOMAIN"/>
    <property type="match status" value="1"/>
</dbReference>
<dbReference type="InterPro" id="IPR018222">
    <property type="entry name" value="Nuclear_transport_factor_2_euk"/>
</dbReference>
<keyword evidence="3" id="KW-0539">Nucleus</keyword>
<dbReference type="EMBL" id="NBII01000001">
    <property type="protein sequence ID" value="PAV23318.1"/>
    <property type="molecule type" value="Genomic_DNA"/>
</dbReference>
<dbReference type="GO" id="GO:0005635">
    <property type="term" value="C:nuclear envelope"/>
    <property type="evidence" value="ECO:0007669"/>
    <property type="project" value="UniProtKB-ARBA"/>
</dbReference>
<keyword evidence="6" id="KW-1185">Reference proteome</keyword>